<dbReference type="AlphaFoldDB" id="A0A7R8AKW4"/>
<gene>
    <name evidence="1" type="ORF">APUU_21532A</name>
</gene>
<evidence type="ECO:0000313" key="1">
    <source>
        <dbReference type="EMBL" id="BCS21100.1"/>
    </source>
</evidence>
<dbReference type="RefSeq" id="XP_041553294.1">
    <property type="nucleotide sequence ID" value="XM_041700294.1"/>
</dbReference>
<dbReference type="KEGG" id="apuu:APUU_21532A"/>
<protein>
    <submittedName>
        <fullName evidence="1">Uncharacterized protein</fullName>
    </submittedName>
</protein>
<sequence>MLAQVPLRTDRGYPTKLQDTDEAPVNAALIFLLHQITEVARGSTALWRHPRVHFEAIFGTFPGGAGRSIVAITDGQLQSTTTHEVKVVVECKSAKMSPRAAG</sequence>
<accession>A0A7R8AKW4</accession>
<reference evidence="1" key="1">
    <citation type="submission" date="2021-01" db="EMBL/GenBank/DDBJ databases">
        <authorList>
            <consortium name="Aspergillus puulaauensis MK2 genome sequencing consortium"/>
            <person name="Kazuki M."/>
            <person name="Futagami T."/>
        </authorList>
    </citation>
    <scope>NUCLEOTIDE SEQUENCE</scope>
    <source>
        <strain evidence="1">MK2</strain>
    </source>
</reference>
<proteinExistence type="predicted"/>
<reference evidence="1" key="2">
    <citation type="submission" date="2021-02" db="EMBL/GenBank/DDBJ databases">
        <title>Aspergillus puulaauensis MK2 genome sequence.</title>
        <authorList>
            <person name="Futagami T."/>
            <person name="Mori K."/>
            <person name="Kadooka C."/>
            <person name="Tanaka T."/>
        </authorList>
    </citation>
    <scope>NUCLEOTIDE SEQUENCE</scope>
    <source>
        <strain evidence="1">MK2</strain>
    </source>
</reference>
<dbReference type="Proteomes" id="UP000654913">
    <property type="component" value="Chromosome 2"/>
</dbReference>
<name>A0A7R8AKW4_9EURO</name>
<organism evidence="1 2">
    <name type="scientific">Aspergillus puulaauensis</name>
    <dbReference type="NCBI Taxonomy" id="1220207"/>
    <lineage>
        <taxon>Eukaryota</taxon>
        <taxon>Fungi</taxon>
        <taxon>Dikarya</taxon>
        <taxon>Ascomycota</taxon>
        <taxon>Pezizomycotina</taxon>
        <taxon>Eurotiomycetes</taxon>
        <taxon>Eurotiomycetidae</taxon>
        <taxon>Eurotiales</taxon>
        <taxon>Aspergillaceae</taxon>
        <taxon>Aspergillus</taxon>
    </lineage>
</organism>
<dbReference type="EMBL" id="AP024444">
    <property type="protein sequence ID" value="BCS21100.1"/>
    <property type="molecule type" value="Genomic_DNA"/>
</dbReference>
<evidence type="ECO:0000313" key="2">
    <source>
        <dbReference type="Proteomes" id="UP000654913"/>
    </source>
</evidence>
<dbReference type="OrthoDB" id="3508621at2759"/>
<dbReference type="GeneID" id="64971105"/>
<keyword evidence="2" id="KW-1185">Reference proteome</keyword>